<evidence type="ECO:0000259" key="2">
    <source>
        <dbReference type="Pfam" id="PF00188"/>
    </source>
</evidence>
<dbReference type="Proteomes" id="UP000820669">
    <property type="component" value="Unassembled WGS sequence"/>
</dbReference>
<accession>A0ABX1SKA7</accession>
<evidence type="ECO:0000313" key="3">
    <source>
        <dbReference type="EMBL" id="NMI01967.1"/>
    </source>
</evidence>
<sequence length="72" mass="7572">MVQLQNQYRSEVGTSALTWDDSLAAAAQGWANITAPLGQLCHDPNPNGQGENLADNPTVAGGVQGWYGEKST</sequence>
<dbReference type="InterPro" id="IPR014044">
    <property type="entry name" value="CAP_dom"/>
</dbReference>
<protein>
    <recommendedName>
        <fullName evidence="2">SCP domain-containing protein</fullName>
    </recommendedName>
</protein>
<dbReference type="Pfam" id="PF00188">
    <property type="entry name" value="CAP"/>
    <property type="match status" value="1"/>
</dbReference>
<dbReference type="EMBL" id="JAAXLA010000112">
    <property type="protein sequence ID" value="NMI01967.1"/>
    <property type="molecule type" value="Genomic_DNA"/>
</dbReference>
<feature type="region of interest" description="Disordered" evidence="1">
    <location>
        <begin position="43"/>
        <end position="72"/>
    </location>
</feature>
<comment type="caution">
    <text evidence="3">The sequence shown here is derived from an EMBL/GenBank/DDBJ whole genome shotgun (WGS) entry which is preliminary data.</text>
</comment>
<dbReference type="InterPro" id="IPR035940">
    <property type="entry name" value="CAP_sf"/>
</dbReference>
<evidence type="ECO:0000256" key="1">
    <source>
        <dbReference type="SAM" id="MobiDB-lite"/>
    </source>
</evidence>
<gene>
    <name evidence="3" type="ORF">HF526_32410</name>
</gene>
<proteinExistence type="predicted"/>
<organism evidence="3 4">
    <name type="scientific">Pseudonocardia acidicola</name>
    <dbReference type="NCBI Taxonomy" id="2724939"/>
    <lineage>
        <taxon>Bacteria</taxon>
        <taxon>Bacillati</taxon>
        <taxon>Actinomycetota</taxon>
        <taxon>Actinomycetes</taxon>
        <taxon>Pseudonocardiales</taxon>
        <taxon>Pseudonocardiaceae</taxon>
        <taxon>Pseudonocardia</taxon>
    </lineage>
</organism>
<keyword evidence="4" id="KW-1185">Reference proteome</keyword>
<name>A0ABX1SKA7_9PSEU</name>
<dbReference type="Gene3D" id="3.40.33.10">
    <property type="entry name" value="CAP"/>
    <property type="match status" value="1"/>
</dbReference>
<evidence type="ECO:0000313" key="4">
    <source>
        <dbReference type="Proteomes" id="UP000820669"/>
    </source>
</evidence>
<dbReference type="SUPFAM" id="SSF55797">
    <property type="entry name" value="PR-1-like"/>
    <property type="match status" value="1"/>
</dbReference>
<reference evidence="3 4" key="1">
    <citation type="submission" date="2020-04" db="EMBL/GenBank/DDBJ databases">
        <authorList>
            <person name="Klaysubun C."/>
            <person name="Duangmal K."/>
            <person name="Lipun K."/>
        </authorList>
    </citation>
    <scope>NUCLEOTIDE SEQUENCE [LARGE SCALE GENOMIC DNA]</scope>
    <source>
        <strain evidence="3 4">K10HN5</strain>
    </source>
</reference>
<feature type="domain" description="SCP" evidence="2">
    <location>
        <begin position="3"/>
        <end position="61"/>
    </location>
</feature>